<evidence type="ECO:0000259" key="11">
    <source>
        <dbReference type="Pfam" id="PF23598"/>
    </source>
</evidence>
<accession>I1IL59</accession>
<proteinExistence type="inferred from homology"/>
<dbReference type="InterPro" id="IPR036388">
    <property type="entry name" value="WH-like_DNA-bd_sf"/>
</dbReference>
<dbReference type="InterPro" id="IPR041118">
    <property type="entry name" value="Rx_N"/>
</dbReference>
<dbReference type="Gene3D" id="3.80.10.10">
    <property type="entry name" value="Ribonuclease Inhibitor"/>
    <property type="match status" value="1"/>
</dbReference>
<dbReference type="Gene3D" id="1.10.8.430">
    <property type="entry name" value="Helical domain of apoptotic protease-activating factors"/>
    <property type="match status" value="1"/>
</dbReference>
<reference evidence="12 13" key="1">
    <citation type="journal article" date="2010" name="Nature">
        <title>Genome sequencing and analysis of the model grass Brachypodium distachyon.</title>
        <authorList>
            <consortium name="International Brachypodium Initiative"/>
        </authorList>
    </citation>
    <scope>NUCLEOTIDE SEQUENCE [LARGE SCALE GENOMIC DNA]</scope>
    <source>
        <strain evidence="12 13">Bd21</strain>
    </source>
</reference>
<evidence type="ECO:0000259" key="10">
    <source>
        <dbReference type="Pfam" id="PF23559"/>
    </source>
</evidence>
<keyword evidence="5" id="KW-0611">Plant defense</keyword>
<dbReference type="GO" id="GO:0098542">
    <property type="term" value="P:defense response to other organism"/>
    <property type="evidence" value="ECO:0000318"/>
    <property type="project" value="GO_Central"/>
</dbReference>
<protein>
    <submittedName>
        <fullName evidence="12 13">Uncharacterized protein</fullName>
    </submittedName>
</protein>
<dbReference type="Gene3D" id="1.10.10.10">
    <property type="entry name" value="Winged helix-like DNA-binding domain superfamily/Winged helix DNA-binding domain"/>
    <property type="match status" value="1"/>
</dbReference>
<reference evidence="13" key="3">
    <citation type="submission" date="2018-08" db="UniProtKB">
        <authorList>
            <consortium name="EnsemblPlants"/>
        </authorList>
    </citation>
    <scope>IDENTIFICATION</scope>
    <source>
        <strain evidence="13">cv. Bd21</strain>
    </source>
</reference>
<dbReference type="InterPro" id="IPR038005">
    <property type="entry name" value="RX-like_CC"/>
</dbReference>
<dbReference type="FunFam" id="3.40.50.300:FF:001091">
    <property type="entry name" value="Probable disease resistance protein At1g61300"/>
    <property type="match status" value="1"/>
</dbReference>
<evidence type="ECO:0000259" key="8">
    <source>
        <dbReference type="Pfam" id="PF00931"/>
    </source>
</evidence>
<evidence type="ECO:0000256" key="3">
    <source>
        <dbReference type="ARBA" id="ARBA00022737"/>
    </source>
</evidence>
<evidence type="ECO:0000256" key="1">
    <source>
        <dbReference type="ARBA" id="ARBA00008894"/>
    </source>
</evidence>
<dbReference type="InterPro" id="IPR042197">
    <property type="entry name" value="Apaf_helical"/>
</dbReference>
<keyword evidence="6 7" id="KW-0175">Coiled coil</keyword>
<dbReference type="GO" id="GO:0042742">
    <property type="term" value="P:defense response to bacterium"/>
    <property type="evidence" value="ECO:0007669"/>
    <property type="project" value="UniProtKB-ARBA"/>
</dbReference>
<dbReference type="PANTHER" id="PTHR23155">
    <property type="entry name" value="DISEASE RESISTANCE PROTEIN RP"/>
    <property type="match status" value="1"/>
</dbReference>
<reference evidence="12" key="2">
    <citation type="submission" date="2017-06" db="EMBL/GenBank/DDBJ databases">
        <title>WGS assembly of Brachypodium distachyon.</title>
        <authorList>
            <consortium name="The International Brachypodium Initiative"/>
            <person name="Lucas S."/>
            <person name="Harmon-Smith M."/>
            <person name="Lail K."/>
            <person name="Tice H."/>
            <person name="Grimwood J."/>
            <person name="Bruce D."/>
            <person name="Barry K."/>
            <person name="Shu S."/>
            <person name="Lindquist E."/>
            <person name="Wang M."/>
            <person name="Pitluck S."/>
            <person name="Vogel J.P."/>
            <person name="Garvin D.F."/>
            <person name="Mockler T.C."/>
            <person name="Schmutz J."/>
            <person name="Rokhsar D."/>
            <person name="Bevan M.W."/>
        </authorList>
    </citation>
    <scope>NUCLEOTIDE SEQUENCE</scope>
    <source>
        <strain evidence="12">Bd21</strain>
    </source>
</reference>
<dbReference type="FunFam" id="1.10.10.10:FF:000322">
    <property type="entry name" value="Probable disease resistance protein At1g63360"/>
    <property type="match status" value="1"/>
</dbReference>
<dbReference type="InterPro" id="IPR002182">
    <property type="entry name" value="NB-ARC"/>
</dbReference>
<dbReference type="EMBL" id="CM000883">
    <property type="protein sequence ID" value="KQJ88226.1"/>
    <property type="molecule type" value="Genomic_DNA"/>
</dbReference>
<dbReference type="OMA" id="IVHMNCY"/>
<evidence type="ECO:0000256" key="6">
    <source>
        <dbReference type="ARBA" id="ARBA00023054"/>
    </source>
</evidence>
<dbReference type="GO" id="GO:0002758">
    <property type="term" value="P:innate immune response-activating signaling pathway"/>
    <property type="evidence" value="ECO:0007669"/>
    <property type="project" value="UniProtKB-ARBA"/>
</dbReference>
<dbReference type="InterPro" id="IPR027417">
    <property type="entry name" value="P-loop_NTPase"/>
</dbReference>
<evidence type="ECO:0000256" key="7">
    <source>
        <dbReference type="SAM" id="Coils"/>
    </source>
</evidence>
<dbReference type="PRINTS" id="PR00364">
    <property type="entry name" value="DISEASERSIST"/>
</dbReference>
<dbReference type="CDD" id="cd14798">
    <property type="entry name" value="RX-CC_like"/>
    <property type="match status" value="1"/>
</dbReference>
<feature type="domain" description="Disease resistance R13L4/SHOC-2-like LRR" evidence="11">
    <location>
        <begin position="551"/>
        <end position="907"/>
    </location>
</feature>
<dbReference type="InterPro" id="IPR058922">
    <property type="entry name" value="WHD_DRP"/>
</dbReference>
<dbReference type="FunCoup" id="I1IL59">
    <property type="interactions" value="4"/>
</dbReference>
<feature type="coiled-coil region" evidence="7">
    <location>
        <begin position="26"/>
        <end position="53"/>
    </location>
</feature>
<keyword evidence="4" id="KW-0547">Nucleotide-binding</keyword>
<dbReference type="InterPro" id="IPR055414">
    <property type="entry name" value="LRR_R13L4/SHOC2-like"/>
</dbReference>
<dbReference type="InParanoid" id="I1IL59"/>
<dbReference type="Pfam" id="PF23559">
    <property type="entry name" value="WHD_DRP"/>
    <property type="match status" value="1"/>
</dbReference>
<dbReference type="SUPFAM" id="SSF52540">
    <property type="entry name" value="P-loop containing nucleoside triphosphate hydrolases"/>
    <property type="match status" value="1"/>
</dbReference>
<keyword evidence="3" id="KW-0677">Repeat</keyword>
<gene>
    <name evidence="12" type="ORF">BRADI_4g16492v3</name>
</gene>
<dbReference type="Proteomes" id="UP000008810">
    <property type="component" value="Chromosome 4"/>
</dbReference>
<dbReference type="GO" id="GO:0043531">
    <property type="term" value="F:ADP binding"/>
    <property type="evidence" value="ECO:0007669"/>
    <property type="project" value="InterPro"/>
</dbReference>
<keyword evidence="2" id="KW-0433">Leucine-rich repeat</keyword>
<dbReference type="Pfam" id="PF18052">
    <property type="entry name" value="Rx_N"/>
    <property type="match status" value="1"/>
</dbReference>
<sequence length="913" mass="103644">MEVVTGAMSTLLPKLVNLIKDEYCLQKKVRGEIMFLTAELERMEAALLEVSEAPIDHPPSKLVKLWAKDVKDLSYEIEDSIDRFVVRLDSREEKKVQSFMGFIYRSIDLLTKAKIRRKVGTEVKGIKSRIKEVTARRERYKLDKVVVQPVGTSIDSLRLSALYKEETKLVGIEERMKELVNMLMEEADEASKQQLKIVSVVGFGGLGKTTLANVVYQKLKSQFDCGAFVSMSLNPNIEKIFKNILHQLDKQKYSSINEATWSEAQLISELRDFLRNKRYFIVIDDIWNSSVWKTLKHALVENKCGSRVIMTTRILDVAKEVAAVLDLKPLSPIDSRKLFYQTMFGVEDKCPPNQLAEISENILKICGGVPLAIITTASMLATKGGDDWLKVYQSMGSGLLDSPDMKDMRRILSISYYDLPAHLRTCLLFISIYPEDYTIVAEDLIWQWIGEGFVQEEHGRSLYEVGEDYFHELINKSLIQPVDIKSGNKASACRVHDMVRDLVTSLSSEENFLTILGDLQPVSASSKIHRLSVQKINEDDFKQLATMSLFHARSLFVFGQDMNLLPALSSFPVLRALDLSCCLNVDNYHVKIICSMFHLRYLSLCNTSITKIPVEIGNLQFLKVLDISQTGIEVLPSEFVQLTQLVYLHIDMSVRLPEGLWNLKSLQDFPGIYVTSPTMLHDLSKLTKLRNVLIKVDEWNGSYEEPFRQCLSNLVNLKTIRINGANLSLDFGGENLSPGPQQLHSIHLINFINCAMPRWMSSLSCLSFLVIHGLKTLRVEDLQVLGSIPSLCDLDIWVVEPTQERHSRLLIDSSYPFQCLTSLKIASRVMELKFAQGAMQKLQTLKIRLSVRQTWDQFGNLDFGLENVSSLKHVYVGRWSKPDPGEVEAAEAIIRKALDVNPSKPTLVFSKWR</sequence>
<dbReference type="PANTHER" id="PTHR23155:SF1229">
    <property type="entry name" value="OS11G0550500 PROTEIN"/>
    <property type="match status" value="1"/>
</dbReference>
<feature type="domain" description="NB-ARC" evidence="8">
    <location>
        <begin position="173"/>
        <end position="344"/>
    </location>
</feature>
<dbReference type="AlphaFoldDB" id="I1IL59"/>
<dbReference type="Gramene" id="KQJ88226">
    <property type="protein sequence ID" value="KQJ88226"/>
    <property type="gene ID" value="BRADI_4g16492v3"/>
</dbReference>
<dbReference type="HOGENOM" id="CLU_000837_25_0_1"/>
<organism evidence="12">
    <name type="scientific">Brachypodium distachyon</name>
    <name type="common">Purple false brome</name>
    <name type="synonym">Trachynia distachya</name>
    <dbReference type="NCBI Taxonomy" id="15368"/>
    <lineage>
        <taxon>Eukaryota</taxon>
        <taxon>Viridiplantae</taxon>
        <taxon>Streptophyta</taxon>
        <taxon>Embryophyta</taxon>
        <taxon>Tracheophyta</taxon>
        <taxon>Spermatophyta</taxon>
        <taxon>Magnoliopsida</taxon>
        <taxon>Liliopsida</taxon>
        <taxon>Poales</taxon>
        <taxon>Poaceae</taxon>
        <taxon>BOP clade</taxon>
        <taxon>Pooideae</taxon>
        <taxon>Stipodae</taxon>
        <taxon>Brachypodieae</taxon>
        <taxon>Brachypodium</taxon>
    </lineage>
</organism>
<evidence type="ECO:0000313" key="13">
    <source>
        <dbReference type="EnsemblPlants" id="KQJ88226"/>
    </source>
</evidence>
<dbReference type="GO" id="GO:0009626">
    <property type="term" value="P:plant-type hypersensitive response"/>
    <property type="evidence" value="ECO:0007669"/>
    <property type="project" value="UniProtKB-ARBA"/>
</dbReference>
<dbReference type="Gene3D" id="1.20.5.4130">
    <property type="match status" value="1"/>
</dbReference>
<evidence type="ECO:0000313" key="12">
    <source>
        <dbReference type="EMBL" id="KQJ88226.1"/>
    </source>
</evidence>
<dbReference type="InterPro" id="IPR032675">
    <property type="entry name" value="LRR_dom_sf"/>
</dbReference>
<feature type="domain" description="Disease resistance protein winged helix" evidence="10">
    <location>
        <begin position="432"/>
        <end position="503"/>
    </location>
</feature>
<evidence type="ECO:0000313" key="14">
    <source>
        <dbReference type="Proteomes" id="UP000008810"/>
    </source>
</evidence>
<evidence type="ECO:0000256" key="5">
    <source>
        <dbReference type="ARBA" id="ARBA00022821"/>
    </source>
</evidence>
<dbReference type="OrthoDB" id="3027644at2759"/>
<dbReference type="eggNOG" id="KOG4658">
    <property type="taxonomic scope" value="Eukaryota"/>
</dbReference>
<dbReference type="EnsemblPlants" id="KQJ88226">
    <property type="protein sequence ID" value="KQJ88226"/>
    <property type="gene ID" value="BRADI_4g16492v3"/>
</dbReference>
<evidence type="ECO:0000256" key="2">
    <source>
        <dbReference type="ARBA" id="ARBA00022614"/>
    </source>
</evidence>
<evidence type="ECO:0000259" key="9">
    <source>
        <dbReference type="Pfam" id="PF18052"/>
    </source>
</evidence>
<dbReference type="Pfam" id="PF00931">
    <property type="entry name" value="NB-ARC"/>
    <property type="match status" value="1"/>
</dbReference>
<dbReference type="Gene3D" id="3.40.50.300">
    <property type="entry name" value="P-loop containing nucleotide triphosphate hydrolases"/>
    <property type="match status" value="1"/>
</dbReference>
<evidence type="ECO:0000256" key="4">
    <source>
        <dbReference type="ARBA" id="ARBA00022741"/>
    </source>
</evidence>
<dbReference type="InterPro" id="IPR044974">
    <property type="entry name" value="Disease_R_plants"/>
</dbReference>
<dbReference type="SUPFAM" id="SSF52058">
    <property type="entry name" value="L domain-like"/>
    <property type="match status" value="1"/>
</dbReference>
<keyword evidence="14" id="KW-1185">Reference proteome</keyword>
<feature type="domain" description="Disease resistance N-terminal" evidence="9">
    <location>
        <begin position="7"/>
        <end position="96"/>
    </location>
</feature>
<comment type="similarity">
    <text evidence="1">Belongs to the disease resistance NB-LRR family.</text>
</comment>
<name>I1IL59_BRADI</name>
<dbReference type="Pfam" id="PF23598">
    <property type="entry name" value="LRR_14"/>
    <property type="match status" value="1"/>
</dbReference>